<sequence length="126" mass="13626">MRGHNRGSGGAAGAGRENNTAASWSARWWTCVSAMAWDSTAVVARTCRGQQGEQSKDVEPGRHRSPLLQVSPAMLGKEIPPCSPVISLPFSNVADPLNFVQRINEGWLVDTGGRRRGPRVLCRKST</sequence>
<gene>
    <name evidence="1" type="ORF">SEVIR_4G239300v2</name>
</gene>
<keyword evidence="2" id="KW-1185">Reference proteome</keyword>
<dbReference type="Proteomes" id="UP000298652">
    <property type="component" value="Chromosome 4"/>
</dbReference>
<evidence type="ECO:0000313" key="2">
    <source>
        <dbReference type="Proteomes" id="UP000298652"/>
    </source>
</evidence>
<dbReference type="AlphaFoldDB" id="A0A4U6V6M5"/>
<dbReference type="EMBL" id="CM016555">
    <property type="protein sequence ID" value="TKW22599.1"/>
    <property type="molecule type" value="Genomic_DNA"/>
</dbReference>
<proteinExistence type="predicted"/>
<name>A0A4U6V6M5_SETVI</name>
<evidence type="ECO:0000313" key="1">
    <source>
        <dbReference type="EMBL" id="TKW22599.1"/>
    </source>
</evidence>
<protein>
    <submittedName>
        <fullName evidence="1">Uncharacterized protein</fullName>
    </submittedName>
</protein>
<organism evidence="1 2">
    <name type="scientific">Setaria viridis</name>
    <name type="common">Green bristlegrass</name>
    <name type="synonym">Setaria italica subsp. viridis</name>
    <dbReference type="NCBI Taxonomy" id="4556"/>
    <lineage>
        <taxon>Eukaryota</taxon>
        <taxon>Viridiplantae</taxon>
        <taxon>Streptophyta</taxon>
        <taxon>Embryophyta</taxon>
        <taxon>Tracheophyta</taxon>
        <taxon>Spermatophyta</taxon>
        <taxon>Magnoliopsida</taxon>
        <taxon>Liliopsida</taxon>
        <taxon>Poales</taxon>
        <taxon>Poaceae</taxon>
        <taxon>PACMAD clade</taxon>
        <taxon>Panicoideae</taxon>
        <taxon>Panicodae</taxon>
        <taxon>Paniceae</taxon>
        <taxon>Cenchrinae</taxon>
        <taxon>Setaria</taxon>
    </lineage>
</organism>
<accession>A0A4U6V6M5</accession>
<reference evidence="1" key="1">
    <citation type="submission" date="2019-03" db="EMBL/GenBank/DDBJ databases">
        <title>WGS assembly of Setaria viridis.</title>
        <authorList>
            <person name="Huang P."/>
            <person name="Jenkins J."/>
            <person name="Grimwood J."/>
            <person name="Barry K."/>
            <person name="Healey A."/>
            <person name="Mamidi S."/>
            <person name="Sreedasyam A."/>
            <person name="Shu S."/>
            <person name="Feldman M."/>
            <person name="Wu J."/>
            <person name="Yu Y."/>
            <person name="Chen C."/>
            <person name="Johnson J."/>
            <person name="Rokhsar D."/>
            <person name="Baxter I."/>
            <person name="Schmutz J."/>
            <person name="Brutnell T."/>
            <person name="Kellogg E."/>
        </authorList>
    </citation>
    <scope>NUCLEOTIDE SEQUENCE [LARGE SCALE GENOMIC DNA]</scope>
</reference>
<dbReference type="Gramene" id="TKW22599">
    <property type="protein sequence ID" value="TKW22599"/>
    <property type="gene ID" value="SEVIR_4G239300v2"/>
</dbReference>